<dbReference type="InterPro" id="IPR022880">
    <property type="entry name" value="DNApol_IV"/>
</dbReference>
<dbReference type="GO" id="GO:0006260">
    <property type="term" value="P:DNA replication"/>
    <property type="evidence" value="ECO:0007669"/>
    <property type="project" value="UniProtKB-KW"/>
</dbReference>
<dbReference type="Proteomes" id="UP000198755">
    <property type="component" value="Unassembled WGS sequence"/>
</dbReference>
<sequence>MPSIKAKRQCPDLIFVKPKFDVYKEISQQMRAIFAEYTPLFEPLSLDEAYLDVTDNLRNIISATEIAEEIRARIRAATDLTASAGVSYNKFLAKLASDHRKPDGLFVITPKMGPAFVETLPVRKFHGVGPATAAKMMSLGIETGLDLKARSLALLQEQFGKAGPYYYWIARGRSDPRVCRRGKHLRRGPLHFRCGARRAAADCGQGLALKVYAPSLPLETGRAGEPSSTAPIGSPQSFRAERKRCNGTKKMLLVLQISEATMSAHAFEVLSRARDEIVVCHTAEGHRFKFFVVTNAHGKKILSESIKVIAKEGATHTPEFFSGSARAFAITVAHRSHIID</sequence>
<protein>
    <submittedName>
        <fullName evidence="15">ImpB/mucB/samB family protein</fullName>
    </submittedName>
</protein>
<dbReference type="GO" id="GO:0042276">
    <property type="term" value="P:error-prone translesion synthesis"/>
    <property type="evidence" value="ECO:0007669"/>
    <property type="project" value="TreeGrafter"/>
</dbReference>
<feature type="compositionally biased region" description="Polar residues" evidence="13">
    <location>
        <begin position="226"/>
        <end position="237"/>
    </location>
</feature>
<evidence type="ECO:0000256" key="7">
    <source>
        <dbReference type="ARBA" id="ARBA00022723"/>
    </source>
</evidence>
<dbReference type="Gene3D" id="1.10.150.20">
    <property type="entry name" value="5' to 3' exonuclease, C-terminal subdomain"/>
    <property type="match status" value="1"/>
</dbReference>
<reference evidence="15 16" key="1">
    <citation type="submission" date="2016-10" db="EMBL/GenBank/DDBJ databases">
        <authorList>
            <person name="de Groot N.N."/>
        </authorList>
    </citation>
    <scope>NUCLEOTIDE SEQUENCE [LARGE SCALE GENOMIC DNA]</scope>
    <source>
        <strain evidence="15 16">NE2</strain>
    </source>
</reference>
<dbReference type="STRING" id="1612308.SAMN05444581_1136"/>
<dbReference type="CDD" id="cd03586">
    <property type="entry name" value="PolY_Pol_IV_kappa"/>
    <property type="match status" value="1"/>
</dbReference>
<evidence type="ECO:0000256" key="13">
    <source>
        <dbReference type="SAM" id="MobiDB-lite"/>
    </source>
</evidence>
<keyword evidence="12" id="KW-0234">DNA repair</keyword>
<dbReference type="GO" id="GO:0006281">
    <property type="term" value="P:DNA repair"/>
    <property type="evidence" value="ECO:0007669"/>
    <property type="project" value="UniProtKB-KW"/>
</dbReference>
<keyword evidence="11" id="KW-0238">DNA-binding</keyword>
<keyword evidence="9" id="KW-0460">Magnesium</keyword>
<keyword evidence="5" id="KW-0548">Nucleotidyltransferase</keyword>
<dbReference type="FunFam" id="1.10.150.20:FF:000019">
    <property type="entry name" value="DNA polymerase IV"/>
    <property type="match status" value="1"/>
</dbReference>
<dbReference type="PANTHER" id="PTHR11076:SF33">
    <property type="entry name" value="DNA POLYMERASE KAPPA"/>
    <property type="match status" value="1"/>
</dbReference>
<evidence type="ECO:0000256" key="8">
    <source>
        <dbReference type="ARBA" id="ARBA00022763"/>
    </source>
</evidence>
<dbReference type="AlphaFoldDB" id="A0A1I4B5Y7"/>
<feature type="region of interest" description="Disordered" evidence="13">
    <location>
        <begin position="220"/>
        <end position="240"/>
    </location>
</feature>
<evidence type="ECO:0000256" key="6">
    <source>
        <dbReference type="ARBA" id="ARBA00022705"/>
    </source>
</evidence>
<keyword evidence="16" id="KW-1185">Reference proteome</keyword>
<dbReference type="Gene3D" id="3.30.70.270">
    <property type="match status" value="1"/>
</dbReference>
<dbReference type="InterPro" id="IPR050116">
    <property type="entry name" value="DNA_polymerase-Y"/>
</dbReference>
<evidence type="ECO:0000259" key="14">
    <source>
        <dbReference type="PROSITE" id="PS50173"/>
    </source>
</evidence>
<dbReference type="GO" id="GO:0009432">
    <property type="term" value="P:SOS response"/>
    <property type="evidence" value="ECO:0007669"/>
    <property type="project" value="TreeGrafter"/>
</dbReference>
<dbReference type="EMBL" id="FOSN01000013">
    <property type="protein sequence ID" value="SFK63567.1"/>
    <property type="molecule type" value="Genomic_DNA"/>
</dbReference>
<evidence type="ECO:0000256" key="11">
    <source>
        <dbReference type="ARBA" id="ARBA00023125"/>
    </source>
</evidence>
<keyword evidence="3" id="KW-0963">Cytoplasm</keyword>
<dbReference type="PANTHER" id="PTHR11076">
    <property type="entry name" value="DNA REPAIR POLYMERASE UMUC / TRANSFERASE FAMILY MEMBER"/>
    <property type="match status" value="1"/>
</dbReference>
<evidence type="ECO:0000313" key="16">
    <source>
        <dbReference type="Proteomes" id="UP000198755"/>
    </source>
</evidence>
<keyword evidence="10" id="KW-0239">DNA-directed DNA polymerase</keyword>
<feature type="domain" description="UmuC" evidence="14">
    <location>
        <begin position="1"/>
        <end position="129"/>
    </location>
</feature>
<dbReference type="InterPro" id="IPR043502">
    <property type="entry name" value="DNA/RNA_pol_sf"/>
</dbReference>
<evidence type="ECO:0000256" key="4">
    <source>
        <dbReference type="ARBA" id="ARBA00022679"/>
    </source>
</evidence>
<proteinExistence type="inferred from homology"/>
<dbReference type="PROSITE" id="PS50173">
    <property type="entry name" value="UMUC"/>
    <property type="match status" value="1"/>
</dbReference>
<dbReference type="GO" id="GO:0003887">
    <property type="term" value="F:DNA-directed DNA polymerase activity"/>
    <property type="evidence" value="ECO:0007669"/>
    <property type="project" value="UniProtKB-KW"/>
</dbReference>
<accession>A0A1I4B5Y7</accession>
<keyword evidence="2" id="KW-0515">Mutator protein</keyword>
<dbReference type="Gene3D" id="3.40.1170.60">
    <property type="match status" value="1"/>
</dbReference>
<keyword evidence="6" id="KW-0235">DNA replication</keyword>
<evidence type="ECO:0000256" key="9">
    <source>
        <dbReference type="ARBA" id="ARBA00022842"/>
    </source>
</evidence>
<dbReference type="InterPro" id="IPR001126">
    <property type="entry name" value="UmuC"/>
</dbReference>
<evidence type="ECO:0000256" key="3">
    <source>
        <dbReference type="ARBA" id="ARBA00022490"/>
    </source>
</evidence>
<evidence type="ECO:0000256" key="1">
    <source>
        <dbReference type="ARBA" id="ARBA00010945"/>
    </source>
</evidence>
<name>A0A1I4B5Y7_9HYPH</name>
<dbReference type="Pfam" id="PF11798">
    <property type="entry name" value="IMS_HHH"/>
    <property type="match status" value="1"/>
</dbReference>
<dbReference type="Pfam" id="PF00817">
    <property type="entry name" value="IMS"/>
    <property type="match status" value="1"/>
</dbReference>
<keyword evidence="8" id="KW-0227">DNA damage</keyword>
<evidence type="ECO:0000313" key="15">
    <source>
        <dbReference type="EMBL" id="SFK63567.1"/>
    </source>
</evidence>
<evidence type="ECO:0000256" key="10">
    <source>
        <dbReference type="ARBA" id="ARBA00022932"/>
    </source>
</evidence>
<dbReference type="InterPro" id="IPR043128">
    <property type="entry name" value="Rev_trsase/Diguanyl_cyclase"/>
</dbReference>
<organism evidence="15 16">
    <name type="scientific">Methylocapsa palsarum</name>
    <dbReference type="NCBI Taxonomy" id="1612308"/>
    <lineage>
        <taxon>Bacteria</taxon>
        <taxon>Pseudomonadati</taxon>
        <taxon>Pseudomonadota</taxon>
        <taxon>Alphaproteobacteria</taxon>
        <taxon>Hyphomicrobiales</taxon>
        <taxon>Beijerinckiaceae</taxon>
        <taxon>Methylocapsa</taxon>
    </lineage>
</organism>
<evidence type="ECO:0000256" key="12">
    <source>
        <dbReference type="ARBA" id="ARBA00023204"/>
    </source>
</evidence>
<dbReference type="InterPro" id="IPR024728">
    <property type="entry name" value="PolY_HhH_motif"/>
</dbReference>
<dbReference type="SUPFAM" id="SSF56672">
    <property type="entry name" value="DNA/RNA polymerases"/>
    <property type="match status" value="1"/>
</dbReference>
<gene>
    <name evidence="15" type="ORF">SAMN05444581_1136</name>
</gene>
<dbReference type="GO" id="GO:0005829">
    <property type="term" value="C:cytosol"/>
    <property type="evidence" value="ECO:0007669"/>
    <property type="project" value="TreeGrafter"/>
</dbReference>
<evidence type="ECO:0000256" key="2">
    <source>
        <dbReference type="ARBA" id="ARBA00022457"/>
    </source>
</evidence>
<keyword evidence="4" id="KW-0808">Transferase</keyword>
<dbReference type="GO" id="GO:0046872">
    <property type="term" value="F:metal ion binding"/>
    <property type="evidence" value="ECO:0007669"/>
    <property type="project" value="UniProtKB-KW"/>
</dbReference>
<dbReference type="GO" id="GO:0003677">
    <property type="term" value="F:DNA binding"/>
    <property type="evidence" value="ECO:0007669"/>
    <property type="project" value="UniProtKB-KW"/>
</dbReference>
<evidence type="ECO:0000256" key="5">
    <source>
        <dbReference type="ARBA" id="ARBA00022695"/>
    </source>
</evidence>
<keyword evidence="7" id="KW-0479">Metal-binding</keyword>
<comment type="similarity">
    <text evidence="1">Belongs to the DNA polymerase type-Y family.</text>
</comment>